<reference evidence="2" key="1">
    <citation type="journal article" date="2014" name="Proc. Natl. Acad. Sci. U.S.A.">
        <title>Extensive sampling of basidiomycete genomes demonstrates inadequacy of the white-rot/brown-rot paradigm for wood decay fungi.</title>
        <authorList>
            <person name="Riley R."/>
            <person name="Salamov A.A."/>
            <person name="Brown D.W."/>
            <person name="Nagy L.G."/>
            <person name="Floudas D."/>
            <person name="Held B.W."/>
            <person name="Levasseur A."/>
            <person name="Lombard V."/>
            <person name="Morin E."/>
            <person name="Otillar R."/>
            <person name="Lindquist E.A."/>
            <person name="Sun H."/>
            <person name="LaButti K.M."/>
            <person name="Schmutz J."/>
            <person name="Jabbour D."/>
            <person name="Luo H."/>
            <person name="Baker S.E."/>
            <person name="Pisabarro A.G."/>
            <person name="Walton J.D."/>
            <person name="Blanchette R.A."/>
            <person name="Henrissat B."/>
            <person name="Martin F."/>
            <person name="Cullen D."/>
            <person name="Hibbett D.S."/>
            <person name="Grigoriev I.V."/>
        </authorList>
    </citation>
    <scope>NUCLEOTIDE SEQUENCE [LARGE SCALE GENOMIC DNA]</scope>
    <source>
        <strain evidence="2">MUCL 33604</strain>
    </source>
</reference>
<dbReference type="STRING" id="933084.A0A067P600"/>
<evidence type="ECO:0000313" key="1">
    <source>
        <dbReference type="EMBL" id="KDQ49270.1"/>
    </source>
</evidence>
<evidence type="ECO:0000313" key="2">
    <source>
        <dbReference type="Proteomes" id="UP000027265"/>
    </source>
</evidence>
<dbReference type="HOGENOM" id="CLU_1845396_0_0_1"/>
<dbReference type="OrthoDB" id="3218112at2759"/>
<dbReference type="InParanoid" id="A0A067P600"/>
<organism evidence="1 2">
    <name type="scientific">Jaapia argillacea MUCL 33604</name>
    <dbReference type="NCBI Taxonomy" id="933084"/>
    <lineage>
        <taxon>Eukaryota</taxon>
        <taxon>Fungi</taxon>
        <taxon>Dikarya</taxon>
        <taxon>Basidiomycota</taxon>
        <taxon>Agaricomycotina</taxon>
        <taxon>Agaricomycetes</taxon>
        <taxon>Agaricomycetidae</taxon>
        <taxon>Jaapiales</taxon>
        <taxon>Jaapiaceae</taxon>
        <taxon>Jaapia</taxon>
    </lineage>
</organism>
<dbReference type="EMBL" id="KL197792">
    <property type="protein sequence ID" value="KDQ49270.1"/>
    <property type="molecule type" value="Genomic_DNA"/>
</dbReference>
<protein>
    <submittedName>
        <fullName evidence="1">Uncharacterized protein</fullName>
    </submittedName>
</protein>
<sequence length="139" mass="15804">MLPLSPSPSIIQSTFQGSQASRLSHLPPPCSEFPLERYSPNKPLEVRGFLELATKYQADRLWDYIVRNLVADWPQWLPGWDALEREYSSEANELAEHLDENEIVDVEDSYPEPASAIRIATDFDIPEILPAAFYALSQL</sequence>
<gene>
    <name evidence="1" type="ORF">JAAARDRAFT_63790</name>
</gene>
<dbReference type="AlphaFoldDB" id="A0A067P600"/>
<accession>A0A067P600</accession>
<name>A0A067P600_9AGAM</name>
<dbReference type="Proteomes" id="UP000027265">
    <property type="component" value="Unassembled WGS sequence"/>
</dbReference>
<keyword evidence="2" id="KW-1185">Reference proteome</keyword>
<proteinExistence type="predicted"/>